<dbReference type="HOGENOM" id="CLU_1976645_0_0_2"/>
<evidence type="ECO:0000313" key="2">
    <source>
        <dbReference type="Proteomes" id="UP000002376"/>
    </source>
</evidence>
<gene>
    <name evidence="1" type="ordered locus">Tagg_1040</name>
</gene>
<sequence>MLQRSVYCWVRRREHTFQTYAEWKLHSEWFTGWSHSIIMNSLFNGTSLQRWILSGDALSNGYLDVNETLGLFEATSFHDVCGSDFEIGLPVEPAPAMGACFATWLGVGFCRGFHRVDEIRRKLHIH</sequence>
<organism evidence="1 2">
    <name type="scientific">Thermosphaera aggregans (strain DSM 11486 / M11TL)</name>
    <dbReference type="NCBI Taxonomy" id="633148"/>
    <lineage>
        <taxon>Archaea</taxon>
        <taxon>Thermoproteota</taxon>
        <taxon>Thermoprotei</taxon>
        <taxon>Desulfurococcales</taxon>
        <taxon>Desulfurococcaceae</taxon>
        <taxon>Thermosphaera</taxon>
    </lineage>
</organism>
<protein>
    <submittedName>
        <fullName evidence="1">Uncharacterized protein</fullName>
    </submittedName>
</protein>
<evidence type="ECO:0000313" key="1">
    <source>
        <dbReference type="EMBL" id="ADG91310.1"/>
    </source>
</evidence>
<dbReference type="KEGG" id="tag:Tagg_1040"/>
<dbReference type="RefSeq" id="WP_013129903.1">
    <property type="nucleotide sequence ID" value="NC_014160.1"/>
</dbReference>
<dbReference type="eggNOG" id="arCOG03754">
    <property type="taxonomic scope" value="Archaea"/>
</dbReference>
<dbReference type="OrthoDB" id="46247at2157"/>
<dbReference type="GeneID" id="9166068"/>
<reference key="3">
    <citation type="submission" date="2010-02" db="EMBL/GenBank/DDBJ databases">
        <title>Complete genome sequence of Thermosphaera aggregans type strain (M11TL).</title>
        <authorList>
            <consortium name="US DOE Joint Genome Institute (JGI-PGF)"/>
            <person name="Spring S."/>
            <person name="Lapidus A."/>
            <person name="Munk C."/>
            <person name="Schroeder M."/>
            <person name="Glavina Del Rio T."/>
            <person name="Tice H."/>
            <person name="Copeland A."/>
            <person name="Cheng J.-F."/>
            <person name="Lucas S."/>
            <person name="Chen F."/>
            <person name="Nolan M."/>
            <person name="Bruce D."/>
            <person name="Goodwin L."/>
            <person name="Pitluck S."/>
            <person name="Ivanova N."/>
            <person name="Mavromatis K."/>
            <person name="Ovchinnikova G."/>
            <person name="Pati A."/>
            <person name="Chen A."/>
            <person name="Palaniappan K."/>
            <person name="Land M."/>
            <person name="Hauser L."/>
            <person name="Chang Y.-J."/>
            <person name="Jeffries C.C."/>
            <person name="Brettin T."/>
            <person name="Detter J.C."/>
            <person name="Tapia R."/>
            <person name="Han C."/>
            <person name="Chain P."/>
            <person name="Heimerl T."/>
            <person name="Weik F."/>
            <person name="Goker M."/>
            <person name="Rachel R."/>
            <person name="Bristow J."/>
            <person name="Eisen J.A."/>
            <person name="Markowitz V."/>
            <person name="Hugenholtz P."/>
            <person name="Kyrpides N.C."/>
            <person name="Klenk H.-P."/>
        </authorList>
    </citation>
    <scope>NUCLEOTIDE SEQUENCE</scope>
    <source>
        <strain>DSM 11486</strain>
    </source>
</reference>
<reference evidence="2" key="2">
    <citation type="journal article" date="2010" name="Stand. Genomic Sci.">
        <title>Complete genome sequence of Thermosphaera aggregans type strain (M11TLT).</title>
        <authorList>
            <person name="Spring S."/>
            <person name="Rachel R."/>
            <person name="Lapidus A."/>
            <person name="Davenport K."/>
            <person name="Tice H."/>
            <person name="Copeland A."/>
            <person name="Cheng J.-F."/>
            <person name="Lucas S."/>
            <person name="Chen F."/>
            <person name="Nolan M."/>
            <person name="Bruce D."/>
            <person name="Goodwin L."/>
            <person name="Pitluck S."/>
            <person name="Ivanova N."/>
            <person name="Mavromatis K."/>
            <person name="Ovchinnikova G."/>
            <person name="Pati A."/>
            <person name="Chen A."/>
            <person name="Palaniappan K."/>
            <person name="Land M."/>
            <person name="Hauser L."/>
            <person name="Chang Y.-J."/>
            <person name="Jeffries C.C."/>
            <person name="Brettin T."/>
            <person name="Detter J.C."/>
            <person name="Tapia R."/>
            <person name="Han C."/>
            <person name="Heimerl T."/>
            <person name="Weikl F."/>
            <person name="Brambilla E."/>
            <person name="Goker M."/>
            <person name="Bristow J."/>
            <person name="Eisen J.A."/>
            <person name="Markowitz V."/>
            <person name="Hugenholtz P."/>
            <person name="Kyrpides N.C."/>
            <person name="Klenk H.-P."/>
        </authorList>
    </citation>
    <scope>NUCLEOTIDE SEQUENCE [LARGE SCALE GENOMIC DNA]</scope>
    <source>
        <strain evidence="2">DSM 11486 / M11TL</strain>
    </source>
</reference>
<accession>D5U2G0</accession>
<name>D5U2G0_THEAM</name>
<dbReference type="EMBL" id="CP001939">
    <property type="protein sequence ID" value="ADG91310.1"/>
    <property type="molecule type" value="Genomic_DNA"/>
</dbReference>
<reference evidence="1 2" key="1">
    <citation type="journal article" date="2010" name="Stand. Genomic Sci.">
        <title>Complete genome sequence of Thermosphaera aggregans type strain (M11TL).</title>
        <authorList>
            <person name="Spring S."/>
            <person name="Rachel R."/>
            <person name="Lapidus A."/>
            <person name="Davenport K."/>
            <person name="Tice H."/>
            <person name="Copeland A."/>
            <person name="Cheng J.F."/>
            <person name="Lucas S."/>
            <person name="Chen F."/>
            <person name="Nolan M."/>
            <person name="Bruce D."/>
            <person name="Goodwin L."/>
            <person name="Pitluck S."/>
            <person name="Ivanova N."/>
            <person name="Mavromatis K."/>
            <person name="Ovchinnikova G."/>
            <person name="Pati A."/>
            <person name="Chen A."/>
            <person name="Palaniappan K."/>
            <person name="Land M."/>
            <person name="Hauser L."/>
            <person name="Chang Y.J."/>
            <person name="Jeffries C.C."/>
            <person name="Brettin T."/>
            <person name="Detter J.C."/>
            <person name="Tapia R."/>
            <person name="Han C."/>
            <person name="Heimerl T."/>
            <person name="Weikl F."/>
            <person name="Brambilla E."/>
            <person name="Goker M."/>
            <person name="Bristow J."/>
            <person name="Eisen J.A."/>
            <person name="Markowitz V."/>
            <person name="Hugenholtz P."/>
            <person name="Kyrpides N.C."/>
            <person name="Klenk H.P."/>
        </authorList>
    </citation>
    <scope>NUCLEOTIDE SEQUENCE [LARGE SCALE GENOMIC DNA]</scope>
    <source>
        <strain evidence="2">DSM 11486 / M11TL</strain>
    </source>
</reference>
<dbReference type="AlphaFoldDB" id="D5U2G0"/>
<dbReference type="Proteomes" id="UP000002376">
    <property type="component" value="Chromosome"/>
</dbReference>
<proteinExistence type="predicted"/>
<keyword evidence="2" id="KW-1185">Reference proteome</keyword>